<keyword evidence="2" id="KW-1185">Reference proteome</keyword>
<sequence>MATLDRYFENQTTPLREADARNELLASLRRLVKLHPPVHTCSTGWSFQGLYSGPTSIALLFYRLSQVYPDLEFEHQSLHQWARAYLQLGARTHKRAPTPSHCGIGDETLAHLALEAILSEDADLVRRLCSFAAVINSPADDGSNEWLYGRAGYLYLLRLCQGVFSLDRDPAVAAHLERTIRSIIHRMLVVPQPWAWHGKQYLGAAHGSMSIITQAVLSMPSIAPRFQQLVLELLDHQLPSGNFPSSLPAGSDRLVQFCHGGPGFVISLRSLLPYFPEISDRVQDAIGKAQSDIWRRGLLTKVPCLCHGIAGNARTQTS</sequence>
<dbReference type="EMBL" id="JAPESX010001584">
    <property type="protein sequence ID" value="KAJ8112965.1"/>
    <property type="molecule type" value="Genomic_DNA"/>
</dbReference>
<accession>A0ACC2ICN0</accession>
<organism evidence="1 2">
    <name type="scientific">Nemania bipapillata</name>
    <dbReference type="NCBI Taxonomy" id="110536"/>
    <lineage>
        <taxon>Eukaryota</taxon>
        <taxon>Fungi</taxon>
        <taxon>Dikarya</taxon>
        <taxon>Ascomycota</taxon>
        <taxon>Pezizomycotina</taxon>
        <taxon>Sordariomycetes</taxon>
        <taxon>Xylariomycetidae</taxon>
        <taxon>Xylariales</taxon>
        <taxon>Xylariaceae</taxon>
        <taxon>Nemania</taxon>
    </lineage>
</organism>
<protein>
    <submittedName>
        <fullName evidence="1">Uncharacterized protein</fullName>
    </submittedName>
</protein>
<evidence type="ECO:0000313" key="1">
    <source>
        <dbReference type="EMBL" id="KAJ8112965.1"/>
    </source>
</evidence>
<gene>
    <name evidence="1" type="ORF">ONZ43_g5266</name>
</gene>
<evidence type="ECO:0000313" key="2">
    <source>
        <dbReference type="Proteomes" id="UP001153334"/>
    </source>
</evidence>
<dbReference type="Proteomes" id="UP001153334">
    <property type="component" value="Unassembled WGS sequence"/>
</dbReference>
<proteinExistence type="predicted"/>
<name>A0ACC2ICN0_9PEZI</name>
<comment type="caution">
    <text evidence="1">The sequence shown here is derived from an EMBL/GenBank/DDBJ whole genome shotgun (WGS) entry which is preliminary data.</text>
</comment>
<reference evidence="1" key="1">
    <citation type="submission" date="2022-11" db="EMBL/GenBank/DDBJ databases">
        <title>Genome Sequence of Nemania bipapillata.</title>
        <authorList>
            <person name="Buettner E."/>
        </authorList>
    </citation>
    <scope>NUCLEOTIDE SEQUENCE</scope>
    <source>
        <strain evidence="1">CP14</strain>
    </source>
</reference>